<dbReference type="InterPro" id="IPR013766">
    <property type="entry name" value="Thioredoxin_domain"/>
</dbReference>
<evidence type="ECO:0000313" key="4">
    <source>
        <dbReference type="EMBL" id="MCV2885835.1"/>
    </source>
</evidence>
<organism evidence="4 5">
    <name type="scientific">Fluctibacter corallii</name>
    <dbReference type="NCBI Taxonomy" id="2984329"/>
    <lineage>
        <taxon>Bacteria</taxon>
        <taxon>Pseudomonadati</taxon>
        <taxon>Pseudomonadota</taxon>
        <taxon>Gammaproteobacteria</taxon>
        <taxon>Alteromonadales</taxon>
        <taxon>Alteromonadaceae</taxon>
        <taxon>Fluctibacter</taxon>
    </lineage>
</organism>
<comment type="caution">
    <text evidence="4">The sequence shown here is derived from an EMBL/GenBank/DDBJ whole genome shotgun (WGS) entry which is preliminary data.</text>
</comment>
<reference evidence="4 5" key="1">
    <citation type="submission" date="2022-10" db="EMBL/GenBank/DDBJ databases">
        <title>Aestuariibacter sp. AA17 isolated from Montipora capitata coral fragment.</title>
        <authorList>
            <person name="Emsley S.A."/>
            <person name="Pfannmuller K.M."/>
            <person name="Loughran R.M."/>
            <person name="Shlafstein M."/>
            <person name="Papke E."/>
            <person name="Saw J.H."/>
            <person name="Ushijima B."/>
            <person name="Videau P."/>
        </authorList>
    </citation>
    <scope>NUCLEOTIDE SEQUENCE [LARGE SCALE GENOMIC DNA]</scope>
    <source>
        <strain evidence="4 5">AA17</strain>
    </source>
</reference>
<dbReference type="EMBL" id="JAOWKX010000007">
    <property type="protein sequence ID" value="MCV2885835.1"/>
    <property type="molecule type" value="Genomic_DNA"/>
</dbReference>
<dbReference type="SUPFAM" id="SSF52833">
    <property type="entry name" value="Thioredoxin-like"/>
    <property type="match status" value="1"/>
</dbReference>
<evidence type="ECO:0000313" key="5">
    <source>
        <dbReference type="Proteomes" id="UP001652504"/>
    </source>
</evidence>
<dbReference type="InterPro" id="IPR036249">
    <property type="entry name" value="Thioredoxin-like_sf"/>
</dbReference>
<gene>
    <name evidence="4" type="ORF">OE749_14145</name>
</gene>
<dbReference type="Pfam" id="PF02630">
    <property type="entry name" value="SCO1-SenC"/>
    <property type="match status" value="1"/>
</dbReference>
<keyword evidence="5" id="KW-1185">Reference proteome</keyword>
<feature type="domain" description="Thioredoxin" evidence="3">
    <location>
        <begin position="38"/>
        <end position="210"/>
    </location>
</feature>
<dbReference type="PANTHER" id="PTHR12151">
    <property type="entry name" value="ELECTRON TRANSPORT PROTIN SCO1/SENC FAMILY MEMBER"/>
    <property type="match status" value="1"/>
</dbReference>
<proteinExistence type="inferred from homology"/>
<evidence type="ECO:0000256" key="1">
    <source>
        <dbReference type="ARBA" id="ARBA00010996"/>
    </source>
</evidence>
<keyword evidence="2" id="KW-0186">Copper</keyword>
<evidence type="ECO:0000256" key="2">
    <source>
        <dbReference type="ARBA" id="ARBA00023008"/>
    </source>
</evidence>
<dbReference type="Proteomes" id="UP001652504">
    <property type="component" value="Unassembled WGS sequence"/>
</dbReference>
<dbReference type="RefSeq" id="WP_263713115.1">
    <property type="nucleotide sequence ID" value="NZ_JAOWKX010000007.1"/>
</dbReference>
<evidence type="ECO:0000259" key="3">
    <source>
        <dbReference type="PROSITE" id="PS51352"/>
    </source>
</evidence>
<dbReference type="Gene3D" id="3.40.30.10">
    <property type="entry name" value="Glutaredoxin"/>
    <property type="match status" value="1"/>
</dbReference>
<dbReference type="CDD" id="cd02968">
    <property type="entry name" value="SCO"/>
    <property type="match status" value="1"/>
</dbReference>
<protein>
    <submittedName>
        <fullName evidence="4">SCO family protein</fullName>
    </submittedName>
</protein>
<dbReference type="PROSITE" id="PS51352">
    <property type="entry name" value="THIOREDOXIN_2"/>
    <property type="match status" value="1"/>
</dbReference>
<dbReference type="InterPro" id="IPR003782">
    <property type="entry name" value="SCO1/SenC"/>
</dbReference>
<sequence>MTQRTLVGIIAAIALILGGVLSIYIAPPAPKANYFQAYPQPRALSDFGLTAHSGEMLSPDWLEGKWTLTFVGYTFCPDICPTTLVELKRIYPDLQSIQSEQPIQVLFISVDPARDTTERLAEYIAFFHPEFVAASAEHKVLYPLIRSMGMMYAIADDTSDGEYLVDHSGSVVVINPNGHVVGRFKPVMEPGKLAVSDGEQIITDMPYILENYGNI</sequence>
<dbReference type="PANTHER" id="PTHR12151:SF25">
    <property type="entry name" value="LINALOOL DEHYDRATASE_ISOMERASE DOMAIN-CONTAINING PROTEIN"/>
    <property type="match status" value="1"/>
</dbReference>
<accession>A0ABT3AAZ1</accession>
<name>A0ABT3AAZ1_9ALTE</name>
<comment type="similarity">
    <text evidence="1">Belongs to the SCO1/2 family.</text>
</comment>